<evidence type="ECO:0000313" key="4">
    <source>
        <dbReference type="EMBL" id="VAW30266.1"/>
    </source>
</evidence>
<keyword evidence="1" id="KW-0489">Methyltransferase</keyword>
<dbReference type="Gene3D" id="3.40.1280.10">
    <property type="match status" value="1"/>
</dbReference>
<reference evidence="4" key="1">
    <citation type="submission" date="2018-06" db="EMBL/GenBank/DDBJ databases">
        <authorList>
            <person name="Zhirakovskaya E."/>
        </authorList>
    </citation>
    <scope>NUCLEOTIDE SEQUENCE</scope>
</reference>
<accession>A0A3B0VE55</accession>
<dbReference type="CDD" id="cd18082">
    <property type="entry name" value="SpoU-like_family"/>
    <property type="match status" value="1"/>
</dbReference>
<name>A0A3B0VE55_9ZZZZ</name>
<dbReference type="GO" id="GO:0032259">
    <property type="term" value="P:methylation"/>
    <property type="evidence" value="ECO:0007669"/>
    <property type="project" value="UniProtKB-KW"/>
</dbReference>
<feature type="domain" description="tRNA/rRNA methyltransferase SpoU type" evidence="3">
    <location>
        <begin position="26"/>
        <end position="164"/>
    </location>
</feature>
<protein>
    <recommendedName>
        <fullName evidence="3">tRNA/rRNA methyltransferase SpoU type domain-containing protein</fullName>
    </recommendedName>
</protein>
<dbReference type="InterPro" id="IPR029028">
    <property type="entry name" value="Alpha/beta_knot_MTases"/>
</dbReference>
<proteinExistence type="predicted"/>
<dbReference type="PANTHER" id="PTHR46429:SF2">
    <property type="entry name" value="TRNA_RRNA METHYLTRANSFERASE"/>
    <property type="match status" value="1"/>
</dbReference>
<dbReference type="InterPro" id="IPR004441">
    <property type="entry name" value="rRNA_MeTrfase_TrmH"/>
</dbReference>
<evidence type="ECO:0000256" key="1">
    <source>
        <dbReference type="ARBA" id="ARBA00022603"/>
    </source>
</evidence>
<organism evidence="4">
    <name type="scientific">hydrothermal vent metagenome</name>
    <dbReference type="NCBI Taxonomy" id="652676"/>
    <lineage>
        <taxon>unclassified sequences</taxon>
        <taxon>metagenomes</taxon>
        <taxon>ecological metagenomes</taxon>
    </lineage>
</organism>
<gene>
    <name evidence="4" type="ORF">MNBD_BACTEROID07-2026</name>
</gene>
<dbReference type="PANTHER" id="PTHR46429">
    <property type="entry name" value="23S RRNA (GUANOSINE-2'-O-)-METHYLTRANSFERASE RLMB"/>
    <property type="match status" value="1"/>
</dbReference>
<dbReference type="GO" id="GO:0006396">
    <property type="term" value="P:RNA processing"/>
    <property type="evidence" value="ECO:0007669"/>
    <property type="project" value="InterPro"/>
</dbReference>
<evidence type="ECO:0000259" key="3">
    <source>
        <dbReference type="Pfam" id="PF00588"/>
    </source>
</evidence>
<dbReference type="Pfam" id="PF00588">
    <property type="entry name" value="SpoU_methylase"/>
    <property type="match status" value="1"/>
</dbReference>
<evidence type="ECO:0000256" key="2">
    <source>
        <dbReference type="ARBA" id="ARBA00022679"/>
    </source>
</evidence>
<dbReference type="EMBL" id="UOET01000494">
    <property type="protein sequence ID" value="VAW30266.1"/>
    <property type="molecule type" value="Genomic_DNA"/>
</dbReference>
<keyword evidence="2" id="KW-0808">Transferase</keyword>
<dbReference type="SUPFAM" id="SSF75217">
    <property type="entry name" value="alpha/beta knot"/>
    <property type="match status" value="1"/>
</dbReference>
<sequence>MTLNNSYKLFGEKGHHGGKPSFAQPVIVADRILSPMNVGAILRLAGNIHAAKVWFVYDEDPGFRSYKIKRTSSGASEKVDWELISPNRLPEVLPAGYEIIALETTEDATSLFSERLPERVIFMVGNERFGLQEELIKLCHRKVFIPIPGPISSLNVSHALGIGLFEWLRQR</sequence>
<dbReference type="GO" id="GO:0005829">
    <property type="term" value="C:cytosol"/>
    <property type="evidence" value="ECO:0007669"/>
    <property type="project" value="TreeGrafter"/>
</dbReference>
<dbReference type="InterPro" id="IPR029026">
    <property type="entry name" value="tRNA_m1G_MTases_N"/>
</dbReference>
<dbReference type="InterPro" id="IPR001537">
    <property type="entry name" value="SpoU_MeTrfase"/>
</dbReference>
<dbReference type="GO" id="GO:0008173">
    <property type="term" value="F:RNA methyltransferase activity"/>
    <property type="evidence" value="ECO:0007669"/>
    <property type="project" value="InterPro"/>
</dbReference>
<dbReference type="GO" id="GO:0003723">
    <property type="term" value="F:RNA binding"/>
    <property type="evidence" value="ECO:0007669"/>
    <property type="project" value="InterPro"/>
</dbReference>
<dbReference type="AlphaFoldDB" id="A0A3B0VE55"/>